<evidence type="ECO:0000256" key="2">
    <source>
        <dbReference type="ARBA" id="ARBA00022578"/>
    </source>
</evidence>
<keyword evidence="3" id="KW-1188">Viral release from host cell</keyword>
<keyword evidence="6" id="KW-0548">Nucleotidyltransferase</keyword>
<feature type="region of interest" description="Disordered" evidence="24">
    <location>
        <begin position="324"/>
        <end position="397"/>
    </location>
</feature>
<feature type="compositionally biased region" description="Acidic residues" evidence="24">
    <location>
        <begin position="341"/>
        <end position="355"/>
    </location>
</feature>
<evidence type="ECO:0000256" key="12">
    <source>
        <dbReference type="ARBA" id="ARBA00022840"/>
    </source>
</evidence>
<dbReference type="SUPFAM" id="SSF53098">
    <property type="entry name" value="Ribonuclease H-like"/>
    <property type="match status" value="1"/>
</dbReference>
<comment type="catalytic activity">
    <reaction evidence="21">
        <text>DNA(n) + a 2'-deoxyribonucleoside 5'-triphosphate = DNA(n+1) + diphosphate</text>
        <dbReference type="Rhea" id="RHEA:22508"/>
        <dbReference type="Rhea" id="RHEA-COMP:17339"/>
        <dbReference type="Rhea" id="RHEA-COMP:17340"/>
        <dbReference type="ChEBI" id="CHEBI:33019"/>
        <dbReference type="ChEBI" id="CHEBI:61560"/>
        <dbReference type="ChEBI" id="CHEBI:173112"/>
        <dbReference type="EC" id="2.7.7.49"/>
    </reaction>
</comment>
<keyword evidence="5" id="KW-0645">Protease</keyword>
<keyword evidence="10" id="KW-0255">Endonuclease</keyword>
<keyword evidence="19" id="KW-0233">DNA recombination</keyword>
<dbReference type="PROSITE" id="PS50994">
    <property type="entry name" value="INTEGRASE"/>
    <property type="match status" value="1"/>
</dbReference>
<dbReference type="PROSITE" id="PS50158">
    <property type="entry name" value="ZF_CCHC"/>
    <property type="match status" value="1"/>
</dbReference>
<evidence type="ECO:0000256" key="4">
    <source>
        <dbReference type="ARBA" id="ARBA00022664"/>
    </source>
</evidence>
<dbReference type="EMBL" id="DF839498">
    <property type="protein sequence ID" value="GAT43935.1"/>
    <property type="molecule type" value="Genomic_DNA"/>
</dbReference>
<gene>
    <name evidence="27" type="ORF">MCHLO_01594</name>
</gene>
<evidence type="ECO:0000256" key="21">
    <source>
        <dbReference type="ARBA" id="ARBA00048173"/>
    </source>
</evidence>
<evidence type="ECO:0000259" key="25">
    <source>
        <dbReference type="PROSITE" id="PS50158"/>
    </source>
</evidence>
<dbReference type="PANTHER" id="PTHR42648">
    <property type="entry name" value="TRANSPOSASE, PUTATIVE-RELATED"/>
    <property type="match status" value="1"/>
</dbReference>
<protein>
    <submittedName>
        <fullName evidence="27">Polyprotein</fullName>
    </submittedName>
</protein>
<feature type="domain" description="CCHC-type" evidence="25">
    <location>
        <begin position="240"/>
        <end position="253"/>
    </location>
</feature>
<dbReference type="InterPro" id="IPR036875">
    <property type="entry name" value="Znf_CCHC_sf"/>
</dbReference>
<evidence type="ECO:0000256" key="20">
    <source>
        <dbReference type="ARBA" id="ARBA00023268"/>
    </source>
</evidence>
<evidence type="ECO:0000256" key="24">
    <source>
        <dbReference type="SAM" id="MobiDB-lite"/>
    </source>
</evidence>
<evidence type="ECO:0000256" key="18">
    <source>
        <dbReference type="ARBA" id="ARBA00023113"/>
    </source>
</evidence>
<keyword evidence="12" id="KW-0067">ATP-binding</keyword>
<dbReference type="Pfam" id="PF22936">
    <property type="entry name" value="Pol_BBD"/>
    <property type="match status" value="1"/>
</dbReference>
<dbReference type="PANTHER" id="PTHR42648:SF11">
    <property type="entry name" value="TRANSPOSON TY4-P GAG-POL POLYPROTEIN"/>
    <property type="match status" value="1"/>
</dbReference>
<keyword evidence="4" id="KW-0507">mRNA processing</keyword>
<name>A0ABQ0KZ89_MYCCL</name>
<dbReference type="Pfam" id="PF14223">
    <property type="entry name" value="Retrotran_gag_2"/>
    <property type="match status" value="1"/>
</dbReference>
<keyword evidence="2" id="KW-0815">Transposition</keyword>
<evidence type="ECO:0000313" key="28">
    <source>
        <dbReference type="Proteomes" id="UP000815677"/>
    </source>
</evidence>
<dbReference type="InterPro" id="IPR012337">
    <property type="entry name" value="RNaseH-like_sf"/>
</dbReference>
<evidence type="ECO:0000256" key="16">
    <source>
        <dbReference type="ARBA" id="ARBA00022918"/>
    </source>
</evidence>
<feature type="compositionally biased region" description="Low complexity" evidence="24">
    <location>
        <begin position="919"/>
        <end position="960"/>
    </location>
</feature>
<keyword evidence="18" id="KW-0917">Virion maturation</keyword>
<dbReference type="InterPro" id="IPR036397">
    <property type="entry name" value="RNaseH_sf"/>
</dbReference>
<feature type="domain" description="Integrase catalytic" evidence="26">
    <location>
        <begin position="656"/>
        <end position="827"/>
    </location>
</feature>
<keyword evidence="7" id="KW-0540">Nuclease</keyword>
<dbReference type="InterPro" id="IPR054722">
    <property type="entry name" value="PolX-like_BBD"/>
</dbReference>
<keyword evidence="23" id="KW-0862">Zinc</keyword>
<dbReference type="Pfam" id="PF00098">
    <property type="entry name" value="zf-CCHC"/>
    <property type="match status" value="1"/>
</dbReference>
<dbReference type="Pfam" id="PF13976">
    <property type="entry name" value="gag_pre-integrs"/>
    <property type="match status" value="1"/>
</dbReference>
<evidence type="ECO:0000256" key="9">
    <source>
        <dbReference type="ARBA" id="ARBA00022741"/>
    </source>
</evidence>
<keyword evidence="20" id="KW-0511">Multifunctional enzyme</keyword>
<dbReference type="SUPFAM" id="SSF57756">
    <property type="entry name" value="Retrovirus zinc finger-like domains"/>
    <property type="match status" value="1"/>
</dbReference>
<accession>A0ABQ0KZ89</accession>
<dbReference type="InterPro" id="IPR057670">
    <property type="entry name" value="SH3_retrovirus"/>
</dbReference>
<reference evidence="27" key="1">
    <citation type="submission" date="2014-09" db="EMBL/GenBank/DDBJ databases">
        <title>Genome sequence of the luminous mushroom Mycena chlorophos for searching fungal bioluminescence genes.</title>
        <authorList>
            <person name="Tanaka Y."/>
            <person name="Kasuga D."/>
            <person name="Oba Y."/>
            <person name="Hase S."/>
            <person name="Sato K."/>
            <person name="Oba Y."/>
            <person name="Sakakibara Y."/>
        </authorList>
    </citation>
    <scope>NUCLEOTIDE SEQUENCE</scope>
</reference>
<dbReference type="Proteomes" id="UP000815677">
    <property type="component" value="Unassembled WGS sequence"/>
</dbReference>
<keyword evidence="15" id="KW-0229">DNA integration</keyword>
<comment type="catalytic activity">
    <reaction evidence="22">
        <text>DNA(n) + a 2'-deoxyribonucleoside 5'-triphosphate = DNA(n+1) + diphosphate</text>
        <dbReference type="Rhea" id="RHEA:22508"/>
        <dbReference type="Rhea" id="RHEA-COMP:17339"/>
        <dbReference type="Rhea" id="RHEA-COMP:17340"/>
        <dbReference type="ChEBI" id="CHEBI:33019"/>
        <dbReference type="ChEBI" id="CHEBI:61560"/>
        <dbReference type="ChEBI" id="CHEBI:173112"/>
        <dbReference type="EC" id="2.7.7.7"/>
    </reaction>
</comment>
<evidence type="ECO:0000256" key="14">
    <source>
        <dbReference type="ARBA" id="ARBA00022884"/>
    </source>
</evidence>
<keyword evidence="14" id="KW-0694">RNA-binding</keyword>
<dbReference type="InterPro" id="IPR025724">
    <property type="entry name" value="GAG-pre-integrase_dom"/>
</dbReference>
<keyword evidence="17" id="KW-0239">DNA-directed DNA polymerase</keyword>
<dbReference type="InterPro" id="IPR013103">
    <property type="entry name" value="RVT_2"/>
</dbReference>
<proteinExistence type="predicted"/>
<evidence type="ECO:0000259" key="26">
    <source>
        <dbReference type="PROSITE" id="PS50994"/>
    </source>
</evidence>
<feature type="region of interest" description="Disordered" evidence="24">
    <location>
        <begin position="902"/>
        <end position="1035"/>
    </location>
</feature>
<evidence type="ECO:0000256" key="17">
    <source>
        <dbReference type="ARBA" id="ARBA00022932"/>
    </source>
</evidence>
<keyword evidence="16" id="KW-0695">RNA-directed DNA polymerase</keyword>
<evidence type="ECO:0000256" key="8">
    <source>
        <dbReference type="ARBA" id="ARBA00022723"/>
    </source>
</evidence>
<keyword evidence="23" id="KW-0863">Zinc-finger</keyword>
<dbReference type="Pfam" id="PF00665">
    <property type="entry name" value="rve"/>
    <property type="match status" value="1"/>
</dbReference>
<evidence type="ECO:0000256" key="7">
    <source>
        <dbReference type="ARBA" id="ARBA00022722"/>
    </source>
</evidence>
<evidence type="ECO:0000256" key="19">
    <source>
        <dbReference type="ARBA" id="ARBA00023172"/>
    </source>
</evidence>
<keyword evidence="11" id="KW-0378">Hydrolase</keyword>
<dbReference type="Pfam" id="PF25597">
    <property type="entry name" value="SH3_retrovirus"/>
    <property type="match status" value="1"/>
</dbReference>
<evidence type="ECO:0000256" key="1">
    <source>
        <dbReference type="ARBA" id="ARBA00002180"/>
    </source>
</evidence>
<feature type="compositionally biased region" description="Basic residues" evidence="24">
    <location>
        <begin position="265"/>
        <end position="275"/>
    </location>
</feature>
<evidence type="ECO:0000256" key="15">
    <source>
        <dbReference type="ARBA" id="ARBA00022908"/>
    </source>
</evidence>
<feature type="region of interest" description="Disordered" evidence="24">
    <location>
        <begin position="254"/>
        <end position="282"/>
    </location>
</feature>
<dbReference type="InterPro" id="IPR039537">
    <property type="entry name" value="Retrotran_Ty1/copia-like"/>
</dbReference>
<evidence type="ECO:0000256" key="22">
    <source>
        <dbReference type="ARBA" id="ARBA00049244"/>
    </source>
</evidence>
<evidence type="ECO:0000256" key="13">
    <source>
        <dbReference type="ARBA" id="ARBA00022842"/>
    </source>
</evidence>
<comment type="function">
    <text evidence="1">The aspartyl protease (PR) mediates the proteolytic cleavages of the Gag and Gag-Pol polyproteins after assembly of the VLP.</text>
</comment>
<evidence type="ECO:0000256" key="23">
    <source>
        <dbReference type="PROSITE-ProRule" id="PRU00047"/>
    </source>
</evidence>
<keyword evidence="9" id="KW-0547">Nucleotide-binding</keyword>
<keyword evidence="28" id="KW-1185">Reference proteome</keyword>
<dbReference type="CDD" id="cd09272">
    <property type="entry name" value="RNase_HI_RT_Ty1"/>
    <property type="match status" value="1"/>
</dbReference>
<evidence type="ECO:0000313" key="27">
    <source>
        <dbReference type="EMBL" id="GAT43935.1"/>
    </source>
</evidence>
<keyword evidence="8" id="KW-0479">Metal-binding</keyword>
<keyword evidence="13" id="KW-0460">Magnesium</keyword>
<dbReference type="InterPro" id="IPR001878">
    <property type="entry name" value="Znf_CCHC"/>
</dbReference>
<evidence type="ECO:0000256" key="10">
    <source>
        <dbReference type="ARBA" id="ARBA00022759"/>
    </source>
</evidence>
<dbReference type="Gene3D" id="4.10.60.10">
    <property type="entry name" value="Zinc finger, CCHC-type"/>
    <property type="match status" value="1"/>
</dbReference>
<dbReference type="Pfam" id="PF07727">
    <property type="entry name" value="RVT_2"/>
    <property type="match status" value="1"/>
</dbReference>
<evidence type="ECO:0000256" key="6">
    <source>
        <dbReference type="ARBA" id="ARBA00022695"/>
    </source>
</evidence>
<evidence type="ECO:0000256" key="5">
    <source>
        <dbReference type="ARBA" id="ARBA00022670"/>
    </source>
</evidence>
<evidence type="ECO:0000256" key="3">
    <source>
        <dbReference type="ARBA" id="ARBA00022612"/>
    </source>
</evidence>
<feature type="compositionally biased region" description="Acidic residues" evidence="24">
    <location>
        <begin position="982"/>
        <end position="993"/>
    </location>
</feature>
<dbReference type="SMART" id="SM00343">
    <property type="entry name" value="ZnF_C2HC"/>
    <property type="match status" value="1"/>
</dbReference>
<sequence length="1582" mass="173558">MSNAANTKLTAFFSTLPKCEADGTNFSVYKNRFKFAATAAGIADHLDKSSAMPYALVTTVADEQAANRAWTAGQAMIKQAIASTIPDALFLRVMNATSAGEMWEKVTNEFEKKSKMVTVDLRRKLQDMRCAENGDVRAHLSAMQTLRTDLVGMSADPGNDNFIAIVMGSLPISYDPYLAALTATATVSNTILSPDDVIQALSQEYDRCALRSKSKKNDSDVAFAAGGRGNGKKKKSNVECFNCGKKGHIKADCWAPGGGKEGKGPKGRGGGKGKGKGKEDANAATEIGGVWMAQVEDDDRAWAAHAEQNVWLFRAEQDVFGNVETRNGAMGDGVASPWLSDYEDDADTDSGDIPELESVSDSSDGAESGNDGSMPELESLSNATDGGSGAGDDAESSNVACACPAHESAARSVSGLPSHEDEIADSLEIVISEWLDNIEAENGPLTSSYPSAMLANEDAPDDTMTELYDSGASSHITPYRHRMLNYVSIPPRSITAADNGSFLAIGQGDLHVEIPNGKGVKTRILLRGVLYAPKIGLTLVSVSKITDAGYAVLFRENFCKIFSGRQKLIGVINKTRGTYRVQSAFNWQTVTAAPAIEELVSIEDLHRRLGHVAPDAAKRLVSEGHVTGVKIDPASTIASCNSCSYAKMSRKAVAKERKAPRSTAMGQLIFSDVWGPSPVQTINRREYYSSFTDDNTRWVRLYLQRTKDQTFDSYRAYEAWLWTQFGVKVKKLHSDRGGEYKSEEFNAHLAKNGTERGFMVHDTPEHNGVAERLNRTLLERVRAMLHASGLPKYLWGEAIVHAVYLKNRLSTSALDGKTPYEMVYNRKPSIAGLPEFGARVWVHDADGTKLDARGREARWVGFDEVSSGHRVYFEGRRMVRVERSVKFAKDDGIVPFPVDLRIEGEDEDDNQPPTGISKPTTHQQPPVTTSTSTPTPTALAPVPVTPKRPTTLLRLTTSRPASPSIDKLRRQLARTDPLGPDFEGETGTDEGGSEDGPHRSTRVPRPRVAGQMPMSGTDYLQRGRADDAPDTAASAELSDDWEMVDVLEHHLAAAVSTAEALDPSWEEARRRPDWPHWQAAINTELDSLKSAGTWTVVPRPSGRNVVDCKWVLRIKKNAAGEIEKYKARLVARGFTQVQGVDYYETFAPTAKIASIRLVLAIAARNDWDIDMFDFNSAYLNGELDTDEEIFMEQPPGHELADRATHVLRLNKALYGLKQGGRKWYETLSRALGELGFTQCASDQAIFYAHDNGELTILAIHVDDCTITSSSTTLLRSYKARIGLRFKMTDLGPVSWLLGIEIRRDREARTISLSQRSYIESILQRFNFADSKPVAMPMDPNVHLSNEHRAISVTDIAAMQRVPYREAVGSLMWAAIGTRPDIAFAVGLLSKFLDNPGTAHWEAVKRVFRYLVGTKELRLTYGAGKKGLEGYSDADGMSQEDRHAISGYAFVIDGGAISWSSKKQELVTLSTTEAEYVALTHAAKEATWLRALIGELYRPLEHPLTLYGDNQSSIALAYSDIGQFHARTKHIDIRYHFIRYVLTNGTIRLVYCPTNDMVADCLTKALPSTKAKHFAAALGLRAV</sequence>
<organism evidence="27 28">
    <name type="scientific">Mycena chlorophos</name>
    <name type="common">Agaric fungus</name>
    <name type="synonym">Agaricus chlorophos</name>
    <dbReference type="NCBI Taxonomy" id="658473"/>
    <lineage>
        <taxon>Eukaryota</taxon>
        <taxon>Fungi</taxon>
        <taxon>Dikarya</taxon>
        <taxon>Basidiomycota</taxon>
        <taxon>Agaricomycotina</taxon>
        <taxon>Agaricomycetes</taxon>
        <taxon>Agaricomycetidae</taxon>
        <taxon>Agaricales</taxon>
        <taxon>Marasmiineae</taxon>
        <taxon>Mycenaceae</taxon>
        <taxon>Mycena</taxon>
    </lineage>
</organism>
<dbReference type="InterPro" id="IPR001584">
    <property type="entry name" value="Integrase_cat-core"/>
</dbReference>
<dbReference type="Gene3D" id="3.30.420.10">
    <property type="entry name" value="Ribonuclease H-like superfamily/Ribonuclease H"/>
    <property type="match status" value="1"/>
</dbReference>
<keyword evidence="17" id="KW-0808">Transferase</keyword>
<evidence type="ECO:0000256" key="11">
    <source>
        <dbReference type="ARBA" id="ARBA00022801"/>
    </source>
</evidence>